<name>A0A9D2TGH3_9MICO</name>
<evidence type="ECO:0000313" key="2">
    <source>
        <dbReference type="Proteomes" id="UP000823854"/>
    </source>
</evidence>
<dbReference type="Pfam" id="PF16257">
    <property type="entry name" value="UxaE"/>
    <property type="match status" value="1"/>
</dbReference>
<accession>A0A9D2TGH3</accession>
<dbReference type="InterPro" id="IPR032586">
    <property type="entry name" value="UxaE"/>
</dbReference>
<organism evidence="1 2">
    <name type="scientific">Candidatus Brachybacterium intestinipullorum</name>
    <dbReference type="NCBI Taxonomy" id="2838512"/>
    <lineage>
        <taxon>Bacteria</taxon>
        <taxon>Bacillati</taxon>
        <taxon>Actinomycetota</taxon>
        <taxon>Actinomycetes</taxon>
        <taxon>Micrococcales</taxon>
        <taxon>Dermabacteraceae</taxon>
        <taxon>Brachybacterium</taxon>
    </lineage>
</organism>
<comment type="caution">
    <text evidence="1">The sequence shown here is derived from an EMBL/GenBank/DDBJ whole genome shotgun (WGS) entry which is preliminary data.</text>
</comment>
<reference evidence="1" key="2">
    <citation type="submission" date="2021-04" db="EMBL/GenBank/DDBJ databases">
        <authorList>
            <person name="Gilroy R."/>
        </authorList>
    </citation>
    <scope>NUCLEOTIDE SEQUENCE</scope>
    <source>
        <strain evidence="1">CHK130-7132</strain>
    </source>
</reference>
<gene>
    <name evidence="1" type="ORF">H9932_05485</name>
</gene>
<protein>
    <submittedName>
        <fullName evidence="1">Tagaturonate epimerase family protein</fullName>
    </submittedName>
</protein>
<dbReference type="GO" id="GO:0016853">
    <property type="term" value="F:isomerase activity"/>
    <property type="evidence" value="ECO:0007669"/>
    <property type="project" value="InterPro"/>
</dbReference>
<dbReference type="Proteomes" id="UP000823854">
    <property type="component" value="Unassembled WGS sequence"/>
</dbReference>
<evidence type="ECO:0000313" key="1">
    <source>
        <dbReference type="EMBL" id="HJC69114.1"/>
    </source>
</evidence>
<dbReference type="EMBL" id="DWWC01000103">
    <property type="protein sequence ID" value="HJC69114.1"/>
    <property type="molecule type" value="Genomic_DNA"/>
</dbReference>
<dbReference type="AlphaFoldDB" id="A0A9D2TGH3"/>
<proteinExistence type="predicted"/>
<reference evidence="1" key="1">
    <citation type="journal article" date="2021" name="PeerJ">
        <title>Extensive microbial diversity within the chicken gut microbiome revealed by metagenomics and culture.</title>
        <authorList>
            <person name="Gilroy R."/>
            <person name="Ravi A."/>
            <person name="Getino M."/>
            <person name="Pursley I."/>
            <person name="Horton D.L."/>
            <person name="Alikhan N.F."/>
            <person name="Baker D."/>
            <person name="Gharbi K."/>
            <person name="Hall N."/>
            <person name="Watson M."/>
            <person name="Adriaenssens E.M."/>
            <person name="Foster-Nyarko E."/>
            <person name="Jarju S."/>
            <person name="Secka A."/>
            <person name="Antonio M."/>
            <person name="Oren A."/>
            <person name="Chaudhuri R.R."/>
            <person name="La Ragione R."/>
            <person name="Hildebrand F."/>
            <person name="Pallen M.J."/>
        </authorList>
    </citation>
    <scope>NUCLEOTIDE SEQUENCE</scope>
    <source>
        <strain evidence="1">CHK130-7132</strain>
    </source>
</reference>
<sequence length="487" mass="52316">MTLSTDHLEADVLRSADGSTLQVRAADPAHLAPFEGEARAEGDRHLLIGPLSSANAAALREAFEVLRPRPIGATRTSVGTGDRLGLATAGQARAFREQGAGLAPVLAQQSIREMDRLGREALSVLDEATFGCLEEGWDGGYGADCDHIKTTEGIDRGLAAGFVTFTLDPGDHVVDVTGGITEAQLAEVPWDALGDDLDALRARYVGTVLDLGTRQIEITREAIDTAAVKYGAAVAETVRLHRHLRSSARHEVEAEIAVDETAWLTTFVEHHYMAGELARLGVDWFSFAPRYVDGFEKGLDFLGDEDELRENLTAHHAISRLHGGYKISLHSGSDKFSIYPLAVEATQGHVHLKTSGTSYLCALEVLARHDPELLALIWDISRAAYARSRASYQVSAHEDRTPVTLDGVDLAALIAAPDSRQILHVGYGDSLTATDADGTLIGDRLRTVLEAHHAEYTEVLAAHIGRHLAPFAAAAQERTVAEGIGVA</sequence>